<dbReference type="Pfam" id="PF05866">
    <property type="entry name" value="RusA"/>
    <property type="match status" value="1"/>
</dbReference>
<dbReference type="EMBL" id="LR798336">
    <property type="protein sequence ID" value="CAB5224835.1"/>
    <property type="molecule type" value="Genomic_DNA"/>
</dbReference>
<gene>
    <name evidence="1" type="ORF">UFOVP733_45</name>
    <name evidence="2" type="ORF">UFOVP743_14</name>
</gene>
<dbReference type="EMBL" id="LR796712">
    <property type="protein sequence ID" value="CAB4161376.1"/>
    <property type="molecule type" value="Genomic_DNA"/>
</dbReference>
<dbReference type="GO" id="GO:0006310">
    <property type="term" value="P:DNA recombination"/>
    <property type="evidence" value="ECO:0007669"/>
    <property type="project" value="InterPro"/>
</dbReference>
<dbReference type="SUPFAM" id="SSF103084">
    <property type="entry name" value="Holliday junction resolvase RusA"/>
    <property type="match status" value="1"/>
</dbReference>
<dbReference type="InterPro" id="IPR008822">
    <property type="entry name" value="Endonuclease_RusA-like"/>
</dbReference>
<proteinExistence type="predicted"/>
<accession>A0A6J5NUY7</accession>
<evidence type="ECO:0000313" key="1">
    <source>
        <dbReference type="EMBL" id="CAB4161376.1"/>
    </source>
</evidence>
<dbReference type="InterPro" id="IPR036614">
    <property type="entry name" value="RusA-like_sf"/>
</dbReference>
<evidence type="ECO:0000313" key="2">
    <source>
        <dbReference type="EMBL" id="CAB5224835.1"/>
    </source>
</evidence>
<dbReference type="GO" id="GO:0006281">
    <property type="term" value="P:DNA repair"/>
    <property type="evidence" value="ECO:0007669"/>
    <property type="project" value="InterPro"/>
</dbReference>
<organism evidence="1">
    <name type="scientific">uncultured Caudovirales phage</name>
    <dbReference type="NCBI Taxonomy" id="2100421"/>
    <lineage>
        <taxon>Viruses</taxon>
        <taxon>Duplodnaviria</taxon>
        <taxon>Heunggongvirae</taxon>
        <taxon>Uroviricota</taxon>
        <taxon>Caudoviricetes</taxon>
        <taxon>Peduoviridae</taxon>
        <taxon>Maltschvirus</taxon>
        <taxon>Maltschvirus maltsch</taxon>
    </lineage>
</organism>
<dbReference type="GO" id="GO:0000287">
    <property type="term" value="F:magnesium ion binding"/>
    <property type="evidence" value="ECO:0007669"/>
    <property type="project" value="InterPro"/>
</dbReference>
<protein>
    <submittedName>
        <fullName evidence="1">Rus Holliday junction resolvase</fullName>
    </submittedName>
</protein>
<name>A0A6J5NUY7_9CAUD</name>
<reference evidence="1" key="1">
    <citation type="submission" date="2020-04" db="EMBL/GenBank/DDBJ databases">
        <authorList>
            <person name="Chiriac C."/>
            <person name="Salcher M."/>
            <person name="Ghai R."/>
            <person name="Kavagutti S V."/>
        </authorList>
    </citation>
    <scope>NUCLEOTIDE SEQUENCE</scope>
</reference>
<sequence>MTNEIKISISPVAKPRMTQSDKWKGRECVLKYWAYKDNLTSLCNLNKFKLGNEFEVNFFIKMPESWSKRKKEKMNGKPHQSKPDKNNLTKALEDCLLGDDSGVWHTIETKRWAEEGSIHIRNIKNEMDI</sequence>